<dbReference type="InterPro" id="IPR016032">
    <property type="entry name" value="Sig_transdc_resp-reg_C-effctor"/>
</dbReference>
<dbReference type="KEGG" id="acab:QRX50_25940"/>
<feature type="domain" description="Response regulatory" evidence="5">
    <location>
        <begin position="12"/>
        <end position="126"/>
    </location>
</feature>
<reference evidence="6 7" key="1">
    <citation type="submission" date="2023-06" db="EMBL/GenBank/DDBJ databases">
        <authorList>
            <person name="Oyuntsetseg B."/>
            <person name="Kim S.B."/>
        </authorList>
    </citation>
    <scope>NUCLEOTIDE SEQUENCE [LARGE SCALE GENOMIC DNA]</scope>
    <source>
        <strain evidence="6 7">2-15</strain>
    </source>
</reference>
<evidence type="ECO:0000259" key="5">
    <source>
        <dbReference type="PROSITE" id="PS50110"/>
    </source>
</evidence>
<evidence type="ECO:0000259" key="4">
    <source>
        <dbReference type="PROSITE" id="PS50043"/>
    </source>
</evidence>
<evidence type="ECO:0000313" key="7">
    <source>
        <dbReference type="Proteomes" id="UP001236014"/>
    </source>
</evidence>
<dbReference type="PROSITE" id="PS50110">
    <property type="entry name" value="RESPONSE_REGULATORY"/>
    <property type="match status" value="1"/>
</dbReference>
<dbReference type="PANTHER" id="PTHR43214">
    <property type="entry name" value="TWO-COMPONENT RESPONSE REGULATOR"/>
    <property type="match status" value="1"/>
</dbReference>
<sequence length="216" mass="22872">MPVEPRFADPVRVLLVEDHDMVAQALELALQRSPAISVVGRARSREAATTDTARLRPDVVVLDRRLPDGDAVAAIGDLAALGSQVLVLTGDATPAVAARVAEAGGRGLLLKSAPLDQLESAVQRVAEGEVVFDAALLPGVLDRLTGRVRGNGSALTAREQETLQLLAEGASTEEIGDRLGVTRNTTRNHVQRVLEKLGARSKLEAVAFARREGLLE</sequence>
<dbReference type="PRINTS" id="PR00038">
    <property type="entry name" value="HTHLUXR"/>
</dbReference>
<keyword evidence="2" id="KW-0238">DNA-binding</keyword>
<dbReference type="SUPFAM" id="SSF46894">
    <property type="entry name" value="C-terminal effector domain of the bipartite response regulators"/>
    <property type="match status" value="1"/>
</dbReference>
<dbReference type="Pfam" id="PF00196">
    <property type="entry name" value="GerE"/>
    <property type="match status" value="1"/>
</dbReference>
<accession>A0A9Y2I8K3</accession>
<dbReference type="Pfam" id="PF00072">
    <property type="entry name" value="Response_reg"/>
    <property type="match status" value="1"/>
</dbReference>
<dbReference type="PANTHER" id="PTHR43214:SF42">
    <property type="entry name" value="TRANSCRIPTIONAL REGULATORY PROTEIN DESR"/>
    <property type="match status" value="1"/>
</dbReference>
<dbReference type="InterPro" id="IPR039420">
    <property type="entry name" value="WalR-like"/>
</dbReference>
<name>A0A9Y2I8K3_9PSEU</name>
<keyword evidence="7" id="KW-1185">Reference proteome</keyword>
<organism evidence="6 7">
    <name type="scientific">Amycolatopsis carbonis</name>
    <dbReference type="NCBI Taxonomy" id="715471"/>
    <lineage>
        <taxon>Bacteria</taxon>
        <taxon>Bacillati</taxon>
        <taxon>Actinomycetota</taxon>
        <taxon>Actinomycetes</taxon>
        <taxon>Pseudonocardiales</taxon>
        <taxon>Pseudonocardiaceae</taxon>
        <taxon>Amycolatopsis</taxon>
    </lineage>
</organism>
<dbReference type="Gene3D" id="3.40.50.2300">
    <property type="match status" value="1"/>
</dbReference>
<feature type="domain" description="HTH luxR-type" evidence="4">
    <location>
        <begin position="148"/>
        <end position="213"/>
    </location>
</feature>
<gene>
    <name evidence="6" type="ORF">QRX50_25940</name>
</gene>
<dbReference type="PROSITE" id="PS50043">
    <property type="entry name" value="HTH_LUXR_2"/>
    <property type="match status" value="1"/>
</dbReference>
<dbReference type="AlphaFoldDB" id="A0A9Y2I8K3"/>
<feature type="modified residue" description="4-aspartylphosphate" evidence="3">
    <location>
        <position position="63"/>
    </location>
</feature>
<dbReference type="Proteomes" id="UP001236014">
    <property type="component" value="Chromosome"/>
</dbReference>
<dbReference type="RefSeq" id="WP_285965781.1">
    <property type="nucleotide sequence ID" value="NZ_CP127294.1"/>
</dbReference>
<dbReference type="GO" id="GO:0003677">
    <property type="term" value="F:DNA binding"/>
    <property type="evidence" value="ECO:0007669"/>
    <property type="project" value="UniProtKB-KW"/>
</dbReference>
<keyword evidence="1 3" id="KW-0597">Phosphoprotein</keyword>
<proteinExistence type="predicted"/>
<dbReference type="CDD" id="cd06170">
    <property type="entry name" value="LuxR_C_like"/>
    <property type="match status" value="1"/>
</dbReference>
<dbReference type="SUPFAM" id="SSF52172">
    <property type="entry name" value="CheY-like"/>
    <property type="match status" value="1"/>
</dbReference>
<dbReference type="GO" id="GO:0000160">
    <property type="term" value="P:phosphorelay signal transduction system"/>
    <property type="evidence" value="ECO:0007669"/>
    <property type="project" value="InterPro"/>
</dbReference>
<evidence type="ECO:0000256" key="1">
    <source>
        <dbReference type="ARBA" id="ARBA00022553"/>
    </source>
</evidence>
<evidence type="ECO:0000256" key="2">
    <source>
        <dbReference type="ARBA" id="ARBA00023125"/>
    </source>
</evidence>
<dbReference type="SMART" id="SM00421">
    <property type="entry name" value="HTH_LUXR"/>
    <property type="match status" value="1"/>
</dbReference>
<dbReference type="InterPro" id="IPR000792">
    <property type="entry name" value="Tscrpt_reg_LuxR_C"/>
</dbReference>
<protein>
    <submittedName>
        <fullName evidence="6">Response regulator transcription factor</fullName>
    </submittedName>
</protein>
<dbReference type="GO" id="GO:0006355">
    <property type="term" value="P:regulation of DNA-templated transcription"/>
    <property type="evidence" value="ECO:0007669"/>
    <property type="project" value="InterPro"/>
</dbReference>
<dbReference type="CDD" id="cd17535">
    <property type="entry name" value="REC_NarL-like"/>
    <property type="match status" value="1"/>
</dbReference>
<evidence type="ECO:0000313" key="6">
    <source>
        <dbReference type="EMBL" id="WIX75004.1"/>
    </source>
</evidence>
<dbReference type="SMART" id="SM00448">
    <property type="entry name" value="REC"/>
    <property type="match status" value="1"/>
</dbReference>
<dbReference type="InterPro" id="IPR058245">
    <property type="entry name" value="NreC/VraR/RcsB-like_REC"/>
</dbReference>
<evidence type="ECO:0000256" key="3">
    <source>
        <dbReference type="PROSITE-ProRule" id="PRU00169"/>
    </source>
</evidence>
<dbReference type="EMBL" id="CP127294">
    <property type="protein sequence ID" value="WIX75004.1"/>
    <property type="molecule type" value="Genomic_DNA"/>
</dbReference>
<dbReference type="InterPro" id="IPR001789">
    <property type="entry name" value="Sig_transdc_resp-reg_receiver"/>
</dbReference>
<dbReference type="InterPro" id="IPR011006">
    <property type="entry name" value="CheY-like_superfamily"/>
</dbReference>